<dbReference type="Gene3D" id="3.40.50.720">
    <property type="entry name" value="NAD(P)-binding Rossmann-like Domain"/>
    <property type="match status" value="1"/>
</dbReference>
<dbReference type="KEGG" id="bsto:C0V70_06250"/>
<accession>A0A2K9NQD0</accession>
<organism evidence="1 2">
    <name type="scientific">Bacteriovorax stolpii</name>
    <name type="common">Bdellovibrio stolpii</name>
    <dbReference type="NCBI Taxonomy" id="960"/>
    <lineage>
        <taxon>Bacteria</taxon>
        <taxon>Pseudomonadati</taxon>
        <taxon>Bdellovibrionota</taxon>
        <taxon>Bacteriovoracia</taxon>
        <taxon>Bacteriovoracales</taxon>
        <taxon>Bacteriovoracaceae</taxon>
        <taxon>Bacteriovorax</taxon>
    </lineage>
</organism>
<evidence type="ECO:0000313" key="2">
    <source>
        <dbReference type="Proteomes" id="UP000235584"/>
    </source>
</evidence>
<dbReference type="Proteomes" id="UP000235584">
    <property type="component" value="Chromosome"/>
</dbReference>
<dbReference type="SUPFAM" id="SSF51735">
    <property type="entry name" value="NAD(P)-binding Rossmann-fold domains"/>
    <property type="match status" value="1"/>
</dbReference>
<protein>
    <submittedName>
        <fullName evidence="1">Uncharacterized protein</fullName>
    </submittedName>
</protein>
<dbReference type="PANTHER" id="PTHR44656">
    <property type="entry name" value="DEHYDROGENASE/REDUCTASE SDR FAMILY MEMBER 12"/>
    <property type="match status" value="1"/>
</dbReference>
<dbReference type="OrthoDB" id="5786478at2"/>
<sequence length="465" mass="53276">MIVGKIILLQLFWFAVVLYSKSVPLAVFILIALALFAGDYILFRPKVSAGRFLFLLMLFVISGLINDVLLLSLNIPVLGSYHYESLPLWIIFPLYYEVIFKKFQDLPTWLVSVIGGIGGAMSYWSAAKLGAIVIAPEKENAYLLFQFIFWAAFFPLSVKMYFKEDYWNSFLDKTIFFSFDKTGFNRHQKKFDESFYPVKNPKKILVTGGTGGIGEQTGMTLAELGHHVFVTGRNQQKGAELERKSENLKFISLDMSDWQEVYEFARKSEILEGIVFNAGGMPEKMTTNENGVELQCASQLLGHYYLLYWLKKFHKLKAGARVVWVSSGGMYLKELNIESLFHNLNYNKVDTYANVKRAQVTLVEELAKSPEWGDFFIVSMHPGWVGTDGLKEALPGFYRFMKNRLRNAYEGADTIIWCLLSEKLPQSGKFYFDRKEVSPYISEKYVPTAAQRKELLQRIQALMPL</sequence>
<evidence type="ECO:0000313" key="1">
    <source>
        <dbReference type="EMBL" id="AUN97718.1"/>
    </source>
</evidence>
<dbReference type="RefSeq" id="WP_102243011.1">
    <property type="nucleotide sequence ID" value="NZ_CP025704.1"/>
</dbReference>
<dbReference type="InterPro" id="IPR001509">
    <property type="entry name" value="Epimerase_deHydtase"/>
</dbReference>
<dbReference type="EMBL" id="CP025704">
    <property type="protein sequence ID" value="AUN97718.1"/>
    <property type="molecule type" value="Genomic_DNA"/>
</dbReference>
<keyword evidence="2" id="KW-1185">Reference proteome</keyword>
<gene>
    <name evidence="1" type="ORF">C0V70_06250</name>
</gene>
<reference evidence="1 2" key="1">
    <citation type="submission" date="2018-01" db="EMBL/GenBank/DDBJ databases">
        <title>Complete genome sequence of Bacteriovorax stolpii DSM12778.</title>
        <authorList>
            <person name="Tang B."/>
            <person name="Chang J."/>
        </authorList>
    </citation>
    <scope>NUCLEOTIDE SEQUENCE [LARGE SCALE GENOMIC DNA]</scope>
    <source>
        <strain evidence="1 2">DSM 12778</strain>
    </source>
</reference>
<dbReference type="InterPro" id="IPR052992">
    <property type="entry name" value="SDR_member_12"/>
</dbReference>
<dbReference type="AlphaFoldDB" id="A0A2K9NQD0"/>
<dbReference type="Pfam" id="PF11086">
    <property type="entry name" value="DUF2878"/>
    <property type="match status" value="1"/>
</dbReference>
<dbReference type="InterPro" id="IPR021306">
    <property type="entry name" value="DUF2878"/>
</dbReference>
<dbReference type="PANTHER" id="PTHR44656:SF7">
    <property type="entry name" value="DEHYDROGENASE_REDUCTASE SDR FAMILY MEMBER 12"/>
    <property type="match status" value="1"/>
</dbReference>
<dbReference type="InterPro" id="IPR036291">
    <property type="entry name" value="NAD(P)-bd_dom_sf"/>
</dbReference>
<name>A0A2K9NQD0_BACTC</name>
<proteinExistence type="predicted"/>
<dbReference type="Pfam" id="PF01370">
    <property type="entry name" value="Epimerase"/>
    <property type="match status" value="1"/>
</dbReference>